<gene>
    <name evidence="1" type="ORF">NBO_162g0003</name>
</gene>
<accession>R0KSE3</accession>
<protein>
    <submittedName>
        <fullName evidence="1">Uncharacterized protein</fullName>
    </submittedName>
</protein>
<dbReference type="HOGENOM" id="CLU_2264481_0_0_1"/>
<dbReference type="VEuPathDB" id="MicrosporidiaDB:NBO_162g0003"/>
<proteinExistence type="predicted"/>
<evidence type="ECO:0000313" key="2">
    <source>
        <dbReference type="Proteomes" id="UP000016927"/>
    </source>
</evidence>
<dbReference type="AlphaFoldDB" id="R0KSE3"/>
<dbReference type="EMBL" id="KB909070">
    <property type="protein sequence ID" value="EOB13137.1"/>
    <property type="molecule type" value="Genomic_DNA"/>
</dbReference>
<sequence>MKDAFVMKYNLQVLENLEWTYLNSDDISLDTNKIFNSMQILVLDTFDKMCDAIDAINVEVMKLEGSDYISDVFNDLIFLLTCSNKYFAKNYCNKYEYSRRKTV</sequence>
<keyword evidence="2" id="KW-1185">Reference proteome</keyword>
<name>R0KSE3_NOSB1</name>
<evidence type="ECO:0000313" key="1">
    <source>
        <dbReference type="EMBL" id="EOB13137.1"/>
    </source>
</evidence>
<dbReference type="Proteomes" id="UP000016927">
    <property type="component" value="Unassembled WGS sequence"/>
</dbReference>
<organism evidence="1 2">
    <name type="scientific">Nosema bombycis (strain CQ1 / CVCC 102059)</name>
    <name type="common">Microsporidian parasite</name>
    <name type="synonym">Pebrine of silkworm</name>
    <dbReference type="NCBI Taxonomy" id="578461"/>
    <lineage>
        <taxon>Eukaryota</taxon>
        <taxon>Fungi</taxon>
        <taxon>Fungi incertae sedis</taxon>
        <taxon>Microsporidia</taxon>
        <taxon>Nosematidae</taxon>
        <taxon>Nosema</taxon>
    </lineage>
</organism>
<reference evidence="1 2" key="1">
    <citation type="journal article" date="2013" name="BMC Genomics">
        <title>Comparative genomics of parasitic silkworm microsporidia reveal an association between genome expansion and host adaptation.</title>
        <authorList>
            <person name="Pan G."/>
            <person name="Xu J."/>
            <person name="Li T."/>
            <person name="Xia Q."/>
            <person name="Liu S.L."/>
            <person name="Zhang G."/>
            <person name="Li S."/>
            <person name="Li C."/>
            <person name="Liu H."/>
            <person name="Yang L."/>
            <person name="Liu T."/>
            <person name="Zhang X."/>
            <person name="Wu Z."/>
            <person name="Fan W."/>
            <person name="Dang X."/>
            <person name="Xiang H."/>
            <person name="Tao M."/>
            <person name="Li Y."/>
            <person name="Hu J."/>
            <person name="Li Z."/>
            <person name="Lin L."/>
            <person name="Luo J."/>
            <person name="Geng L."/>
            <person name="Wang L."/>
            <person name="Long M."/>
            <person name="Wan Y."/>
            <person name="He N."/>
            <person name="Zhang Z."/>
            <person name="Lu C."/>
            <person name="Keeling P.J."/>
            <person name="Wang J."/>
            <person name="Xiang Z."/>
            <person name="Zhou Z."/>
        </authorList>
    </citation>
    <scope>NUCLEOTIDE SEQUENCE [LARGE SCALE GENOMIC DNA]</scope>
    <source>
        <strain evidence="2">CQ1 / CVCC 102059</strain>
    </source>
</reference>